<keyword evidence="2" id="KW-0443">Lipid metabolism</keyword>
<dbReference type="AlphaFoldDB" id="B8CKJ0"/>
<dbReference type="InterPro" id="IPR000073">
    <property type="entry name" value="AB_hydrolase_1"/>
</dbReference>
<dbReference type="Pfam" id="PF00561">
    <property type="entry name" value="Abhydrolase_1"/>
    <property type="match status" value="1"/>
</dbReference>
<evidence type="ECO:0000256" key="1">
    <source>
        <dbReference type="ARBA" id="ARBA00022963"/>
    </source>
</evidence>
<dbReference type="InterPro" id="IPR029058">
    <property type="entry name" value="AB_hydrolase_fold"/>
</dbReference>
<dbReference type="GO" id="GO:0016042">
    <property type="term" value="P:lipid catabolic process"/>
    <property type="evidence" value="ECO:0007669"/>
    <property type="project" value="UniProtKB-KW"/>
</dbReference>
<dbReference type="Gene3D" id="3.40.50.1820">
    <property type="entry name" value="alpha/beta hydrolase"/>
    <property type="match status" value="1"/>
</dbReference>
<gene>
    <name evidence="4" type="ordered locus">swp_1235</name>
</gene>
<dbReference type="EMBL" id="CP000472">
    <property type="protein sequence ID" value="ACJ28029.1"/>
    <property type="molecule type" value="Genomic_DNA"/>
</dbReference>
<evidence type="ECO:0000313" key="5">
    <source>
        <dbReference type="Proteomes" id="UP000000753"/>
    </source>
</evidence>
<name>B8CKJ0_SHEPW</name>
<dbReference type="HOGENOM" id="CLU_911194_0_0_6"/>
<evidence type="ECO:0000256" key="2">
    <source>
        <dbReference type="ARBA" id="ARBA00023098"/>
    </source>
</evidence>
<sequence length="302" mass="34345">MKTQQKSLFVPYNHGHLHLRQLLPANPDMNKPPLLMLHGAMSNGRVFYSESGKGLGCYLADAGVVVYVLDTLGRGHSTPKLARGFRAGQGEVIREQLPLIQQYILSLHPKADSVHWCGHSWGGVLMASAIARYENLQQTVASLVTFGSKRRIEVKSLSKWLKVDLFWNRLAPFIAWQRGYLPADKLKVGMDNESQASLLQSIDWVRGHWIDHDDGFSYSQAAKHAKWPKSWFIAGQGDTVLGNPSDVQRMISECQIQQVDYTLLSRKHGFKHDYDHAGMLTHKDAVQDHFPTVRDWYRQFNR</sequence>
<dbReference type="Proteomes" id="UP000000753">
    <property type="component" value="Chromosome"/>
</dbReference>
<feature type="domain" description="AB hydrolase-1" evidence="3">
    <location>
        <begin position="32"/>
        <end position="184"/>
    </location>
</feature>
<organism evidence="4 5">
    <name type="scientific">Shewanella piezotolerans (strain WP3 / JCM 13877)</name>
    <dbReference type="NCBI Taxonomy" id="225849"/>
    <lineage>
        <taxon>Bacteria</taxon>
        <taxon>Pseudomonadati</taxon>
        <taxon>Pseudomonadota</taxon>
        <taxon>Gammaproteobacteria</taxon>
        <taxon>Alteromonadales</taxon>
        <taxon>Shewanellaceae</taxon>
        <taxon>Shewanella</taxon>
    </lineage>
</organism>
<keyword evidence="1" id="KW-0442">Lipid degradation</keyword>
<dbReference type="PANTHER" id="PTHR11005">
    <property type="entry name" value="LYSOSOMAL ACID LIPASE-RELATED"/>
    <property type="match status" value="1"/>
</dbReference>
<dbReference type="KEGG" id="swp:swp_1235"/>
<keyword evidence="5" id="KW-1185">Reference proteome</keyword>
<proteinExistence type="predicted"/>
<evidence type="ECO:0000259" key="3">
    <source>
        <dbReference type="Pfam" id="PF00561"/>
    </source>
</evidence>
<dbReference type="SUPFAM" id="SSF53474">
    <property type="entry name" value="alpha/beta-Hydrolases"/>
    <property type="match status" value="1"/>
</dbReference>
<reference evidence="4 5" key="1">
    <citation type="journal article" date="2008" name="PLoS ONE">
        <title>Environmental adaptation: genomic analysis of the piezotolerant and psychrotolerant deep-sea iron reducing bacterium Shewanella piezotolerans WP3.</title>
        <authorList>
            <person name="Wang F."/>
            <person name="Wang J."/>
            <person name="Jian H."/>
            <person name="Zhang B."/>
            <person name="Li S."/>
            <person name="Wang F."/>
            <person name="Zeng X."/>
            <person name="Gao L."/>
            <person name="Bartlett D.H."/>
            <person name="Yu J."/>
            <person name="Hu S."/>
            <person name="Xiao X."/>
        </authorList>
    </citation>
    <scope>NUCLEOTIDE SEQUENCE [LARGE SCALE GENOMIC DNA]</scope>
    <source>
        <strain evidence="5">WP3 / JCM 13877</strain>
    </source>
</reference>
<accession>B8CKJ0</accession>
<dbReference type="eggNOG" id="COG2267">
    <property type="taxonomic scope" value="Bacteria"/>
</dbReference>
<protein>
    <submittedName>
        <fullName evidence="4">Esterase/lipase</fullName>
    </submittedName>
</protein>
<dbReference type="STRING" id="225849.swp_1235"/>
<evidence type="ECO:0000313" key="4">
    <source>
        <dbReference type="EMBL" id="ACJ28029.1"/>
    </source>
</evidence>
<dbReference type="RefSeq" id="WP_020911407.1">
    <property type="nucleotide sequence ID" value="NC_011566.1"/>
</dbReference>
<dbReference type="OrthoDB" id="5758827at2"/>